<dbReference type="PANTHER" id="PTHR23192">
    <property type="entry name" value="OLFACTOMEDIN-RELATED"/>
    <property type="match status" value="1"/>
</dbReference>
<dbReference type="PANTHER" id="PTHR23192:SF7">
    <property type="entry name" value="OLFACTOMEDIN-4"/>
    <property type="match status" value="1"/>
</dbReference>
<dbReference type="Proteomes" id="UP000288216">
    <property type="component" value="Unassembled WGS sequence"/>
</dbReference>
<dbReference type="OrthoDB" id="8626508at2759"/>
<keyword evidence="4" id="KW-0175">Coiled coil</keyword>
<reference evidence="6 7" key="1">
    <citation type="journal article" date="2018" name="Nat. Ecol. Evol.">
        <title>Shark genomes provide insights into elasmobranch evolution and the origin of vertebrates.</title>
        <authorList>
            <person name="Hara Y"/>
            <person name="Yamaguchi K"/>
            <person name="Onimaru K"/>
            <person name="Kadota M"/>
            <person name="Koyanagi M"/>
            <person name="Keeley SD"/>
            <person name="Tatsumi K"/>
            <person name="Tanaka K"/>
            <person name="Motone F"/>
            <person name="Kageyama Y"/>
            <person name="Nozu R"/>
            <person name="Adachi N"/>
            <person name="Nishimura O"/>
            <person name="Nakagawa R"/>
            <person name="Tanegashima C"/>
            <person name="Kiyatake I"/>
            <person name="Matsumoto R"/>
            <person name="Murakumo K"/>
            <person name="Nishida K"/>
            <person name="Terakita A"/>
            <person name="Kuratani S"/>
            <person name="Sato K"/>
            <person name="Hyodo S Kuraku.S."/>
        </authorList>
    </citation>
    <scope>NUCLEOTIDE SEQUENCE [LARGE SCALE GENOMIC DNA]</scope>
</reference>
<dbReference type="InterPro" id="IPR050605">
    <property type="entry name" value="Olfactomedin-like_domain"/>
</dbReference>
<evidence type="ECO:0000256" key="3">
    <source>
        <dbReference type="PROSITE-ProRule" id="PRU00446"/>
    </source>
</evidence>
<evidence type="ECO:0000256" key="2">
    <source>
        <dbReference type="ARBA" id="ARBA00022525"/>
    </source>
</evidence>
<proteinExistence type="predicted"/>
<keyword evidence="2" id="KW-0964">Secreted</keyword>
<dbReference type="GO" id="GO:0005615">
    <property type="term" value="C:extracellular space"/>
    <property type="evidence" value="ECO:0007669"/>
    <property type="project" value="TreeGrafter"/>
</dbReference>
<name>A0A401P5Q2_SCYTO</name>
<gene>
    <name evidence="6" type="ORF">scyTo_0012285</name>
</gene>
<dbReference type="EMBL" id="BFAA01005881">
    <property type="protein sequence ID" value="GCB68447.1"/>
    <property type="molecule type" value="Genomic_DNA"/>
</dbReference>
<dbReference type="PROSITE" id="PS51132">
    <property type="entry name" value="OLF"/>
    <property type="match status" value="1"/>
</dbReference>
<sequence>MENSEETFTKLDFELLRVELKEMERLITELMQSVQGNNLVFETLFEEIRNMAAIVNQLEHYDKNVLLMRREIKKLQQRLEECQQLHNGFQGGDFDNRYITRANASSPNQYQSVLLEDAVTGNRFSYSSSDNQNLNFSVDENGLWVIYATEKSKGKIVVSKINEESFIVQATWETNQFKRAASNAFMLCGVLYVTQTLTIQTEEIFYTFDTKTGKEFYQHPFSKSTKTS</sequence>
<accession>A0A401P5Q2</accession>
<dbReference type="InterPro" id="IPR003112">
    <property type="entry name" value="Olfac-like_dom"/>
</dbReference>
<dbReference type="Pfam" id="PF02191">
    <property type="entry name" value="OLF"/>
    <property type="match status" value="1"/>
</dbReference>
<evidence type="ECO:0000313" key="6">
    <source>
        <dbReference type="EMBL" id="GCB68447.1"/>
    </source>
</evidence>
<evidence type="ECO:0000256" key="4">
    <source>
        <dbReference type="SAM" id="Coils"/>
    </source>
</evidence>
<dbReference type="STRING" id="75743.A0A401P5Q2"/>
<evidence type="ECO:0000313" key="7">
    <source>
        <dbReference type="Proteomes" id="UP000288216"/>
    </source>
</evidence>
<dbReference type="GO" id="GO:0007165">
    <property type="term" value="P:signal transduction"/>
    <property type="evidence" value="ECO:0007669"/>
    <property type="project" value="TreeGrafter"/>
</dbReference>
<dbReference type="OMA" id="ATWETNQ"/>
<feature type="domain" description="Olfactomedin-like" evidence="5">
    <location>
        <begin position="1"/>
        <end position="228"/>
    </location>
</feature>
<dbReference type="AlphaFoldDB" id="A0A401P5Q2"/>
<keyword evidence="7" id="KW-1185">Reference proteome</keyword>
<comment type="caution">
    <text evidence="3">Lacks conserved residue(s) required for the propagation of feature annotation.</text>
</comment>
<evidence type="ECO:0000256" key="1">
    <source>
        <dbReference type="ARBA" id="ARBA00004613"/>
    </source>
</evidence>
<comment type="subcellular location">
    <subcellularLocation>
        <location evidence="1">Secreted</location>
    </subcellularLocation>
</comment>
<organism evidence="6 7">
    <name type="scientific">Scyliorhinus torazame</name>
    <name type="common">Cloudy catshark</name>
    <name type="synonym">Catulus torazame</name>
    <dbReference type="NCBI Taxonomy" id="75743"/>
    <lineage>
        <taxon>Eukaryota</taxon>
        <taxon>Metazoa</taxon>
        <taxon>Chordata</taxon>
        <taxon>Craniata</taxon>
        <taxon>Vertebrata</taxon>
        <taxon>Chondrichthyes</taxon>
        <taxon>Elasmobranchii</taxon>
        <taxon>Galeomorphii</taxon>
        <taxon>Galeoidea</taxon>
        <taxon>Carcharhiniformes</taxon>
        <taxon>Scyliorhinidae</taxon>
        <taxon>Scyliorhinus</taxon>
    </lineage>
</organism>
<comment type="caution">
    <text evidence="6">The sequence shown here is derived from an EMBL/GenBank/DDBJ whole genome shotgun (WGS) entry which is preliminary data.</text>
</comment>
<evidence type="ECO:0000259" key="5">
    <source>
        <dbReference type="PROSITE" id="PS51132"/>
    </source>
</evidence>
<protein>
    <recommendedName>
        <fullName evidence="5">Olfactomedin-like domain-containing protein</fullName>
    </recommendedName>
</protein>
<dbReference type="SMART" id="SM00284">
    <property type="entry name" value="OLF"/>
    <property type="match status" value="1"/>
</dbReference>
<feature type="coiled-coil region" evidence="4">
    <location>
        <begin position="58"/>
        <end position="85"/>
    </location>
</feature>